<feature type="transmembrane region" description="Helical" evidence="1">
    <location>
        <begin position="70"/>
        <end position="91"/>
    </location>
</feature>
<organism evidence="2 3">
    <name type="scientific">Erysipelothrix inopinata</name>
    <dbReference type="NCBI Taxonomy" id="225084"/>
    <lineage>
        <taxon>Bacteria</taxon>
        <taxon>Bacillati</taxon>
        <taxon>Bacillota</taxon>
        <taxon>Erysipelotrichia</taxon>
        <taxon>Erysipelotrichales</taxon>
        <taxon>Erysipelotrichaceae</taxon>
        <taxon>Erysipelothrix</taxon>
    </lineage>
</organism>
<dbReference type="Proteomes" id="UP000515928">
    <property type="component" value="Chromosome"/>
</dbReference>
<dbReference type="RefSeq" id="WP_187533689.1">
    <property type="nucleotide sequence ID" value="NZ_CBCSHU010000016.1"/>
</dbReference>
<protein>
    <submittedName>
        <fullName evidence="2">Uncharacterized protein</fullName>
    </submittedName>
</protein>
<sequence>MKDRYTFLETLNRYFYANLILAIISILNISNLLNGKEGNSVLILICSIFIIVYTWNLYAVSGNKKMKFVFFTYLLLIGISFSVTMFFPSLLNAAYQDTINSGATIVNLDDPQIYFALTDFNSAIIMVTLSLLIIYIIINIAQIYLSLSFFKEEIDTTKIKSLYPVMLIVSIVVMITEIVLTTIYSPLGALGSSSTLSSIIYIYYLYVCRRELKLNSKIDSSTLNNYN</sequence>
<feature type="transmembrane region" description="Helical" evidence="1">
    <location>
        <begin position="189"/>
        <end position="207"/>
    </location>
</feature>
<evidence type="ECO:0000313" key="3">
    <source>
        <dbReference type="Proteomes" id="UP000515928"/>
    </source>
</evidence>
<feature type="transmembrane region" description="Helical" evidence="1">
    <location>
        <begin position="162"/>
        <end position="183"/>
    </location>
</feature>
<proteinExistence type="predicted"/>
<keyword evidence="3" id="KW-1185">Reference proteome</keyword>
<feature type="transmembrane region" description="Helical" evidence="1">
    <location>
        <begin position="14"/>
        <end position="33"/>
    </location>
</feature>
<name>A0A7G9RY88_9FIRM</name>
<evidence type="ECO:0000256" key="1">
    <source>
        <dbReference type="SAM" id="Phobius"/>
    </source>
</evidence>
<reference evidence="2 3" key="1">
    <citation type="submission" date="2020-08" db="EMBL/GenBank/DDBJ databases">
        <title>Genome sequence of Erysipelothrix inopinata DSM 15511T.</title>
        <authorList>
            <person name="Hyun D.-W."/>
            <person name="Bae J.-W."/>
        </authorList>
    </citation>
    <scope>NUCLEOTIDE SEQUENCE [LARGE SCALE GENOMIC DNA]</scope>
    <source>
        <strain evidence="2 3">DSM 15511</strain>
    </source>
</reference>
<feature type="transmembrane region" description="Helical" evidence="1">
    <location>
        <begin position="39"/>
        <end position="58"/>
    </location>
</feature>
<keyword evidence="1" id="KW-1133">Transmembrane helix</keyword>
<dbReference type="EMBL" id="CP060715">
    <property type="protein sequence ID" value="QNN60563.1"/>
    <property type="molecule type" value="Genomic_DNA"/>
</dbReference>
<keyword evidence="1" id="KW-0812">Transmembrane</keyword>
<dbReference type="KEGG" id="eio:H9L01_09345"/>
<feature type="transmembrane region" description="Helical" evidence="1">
    <location>
        <begin position="123"/>
        <end position="150"/>
    </location>
</feature>
<accession>A0A7G9RY88</accession>
<keyword evidence="1" id="KW-0472">Membrane</keyword>
<gene>
    <name evidence="2" type="ORF">H9L01_09345</name>
</gene>
<dbReference type="AlphaFoldDB" id="A0A7G9RY88"/>
<evidence type="ECO:0000313" key="2">
    <source>
        <dbReference type="EMBL" id="QNN60563.1"/>
    </source>
</evidence>